<comment type="caution">
    <text evidence="1">The sequence shown here is derived from an EMBL/GenBank/DDBJ whole genome shotgun (WGS) entry which is preliminary data.</text>
</comment>
<keyword evidence="2" id="KW-1185">Reference proteome</keyword>
<evidence type="ECO:0000313" key="2">
    <source>
        <dbReference type="Proteomes" id="UP001055879"/>
    </source>
</evidence>
<evidence type="ECO:0000313" key="1">
    <source>
        <dbReference type="EMBL" id="KAI3667103.1"/>
    </source>
</evidence>
<organism evidence="1 2">
    <name type="scientific">Arctium lappa</name>
    <name type="common">Greater burdock</name>
    <name type="synonym">Lappa major</name>
    <dbReference type="NCBI Taxonomy" id="4217"/>
    <lineage>
        <taxon>Eukaryota</taxon>
        <taxon>Viridiplantae</taxon>
        <taxon>Streptophyta</taxon>
        <taxon>Embryophyta</taxon>
        <taxon>Tracheophyta</taxon>
        <taxon>Spermatophyta</taxon>
        <taxon>Magnoliopsida</taxon>
        <taxon>eudicotyledons</taxon>
        <taxon>Gunneridae</taxon>
        <taxon>Pentapetalae</taxon>
        <taxon>asterids</taxon>
        <taxon>campanulids</taxon>
        <taxon>Asterales</taxon>
        <taxon>Asteraceae</taxon>
        <taxon>Carduoideae</taxon>
        <taxon>Cardueae</taxon>
        <taxon>Arctiinae</taxon>
        <taxon>Arctium</taxon>
    </lineage>
</organism>
<protein>
    <submittedName>
        <fullName evidence="1">Uncharacterized protein</fullName>
    </submittedName>
</protein>
<name>A0ACB8XHG3_ARCLA</name>
<dbReference type="EMBL" id="CM042063">
    <property type="protein sequence ID" value="KAI3667103.1"/>
    <property type="molecule type" value="Genomic_DNA"/>
</dbReference>
<reference evidence="1 2" key="2">
    <citation type="journal article" date="2022" name="Mol. Ecol. Resour.">
        <title>The genomes of chicory, endive, great burdock and yacon provide insights into Asteraceae paleo-polyploidization history and plant inulin production.</title>
        <authorList>
            <person name="Fan W."/>
            <person name="Wang S."/>
            <person name="Wang H."/>
            <person name="Wang A."/>
            <person name="Jiang F."/>
            <person name="Liu H."/>
            <person name="Zhao H."/>
            <person name="Xu D."/>
            <person name="Zhang Y."/>
        </authorList>
    </citation>
    <scope>NUCLEOTIDE SEQUENCE [LARGE SCALE GENOMIC DNA]</scope>
    <source>
        <strain evidence="2">cv. Niubang</strain>
    </source>
</reference>
<reference evidence="2" key="1">
    <citation type="journal article" date="2022" name="Mol. Ecol. Resour.">
        <title>The genomes of chicory, endive, great burdock and yacon provide insights into Asteraceae palaeo-polyploidization history and plant inulin production.</title>
        <authorList>
            <person name="Fan W."/>
            <person name="Wang S."/>
            <person name="Wang H."/>
            <person name="Wang A."/>
            <person name="Jiang F."/>
            <person name="Liu H."/>
            <person name="Zhao H."/>
            <person name="Xu D."/>
            <person name="Zhang Y."/>
        </authorList>
    </citation>
    <scope>NUCLEOTIDE SEQUENCE [LARGE SCALE GENOMIC DNA]</scope>
    <source>
        <strain evidence="2">cv. Niubang</strain>
    </source>
</reference>
<sequence>MFETAVDLIKSQKNDTLQGRKRRLLLSCEYSNHRHCHHIRQVALGIYHTDYGSFSAHNFSLQRGNR</sequence>
<dbReference type="Proteomes" id="UP001055879">
    <property type="component" value="Linkage Group LG17"/>
</dbReference>
<accession>A0ACB8XHG3</accession>
<gene>
    <name evidence="1" type="ORF">L6452_42149</name>
</gene>
<proteinExistence type="predicted"/>